<evidence type="ECO:0000259" key="5">
    <source>
        <dbReference type="PROSITE" id="PS51164"/>
    </source>
</evidence>
<keyword evidence="2" id="KW-0964">Secreted</keyword>
<dbReference type="AlphaFoldDB" id="A0A8E0V3A2"/>
<evidence type="ECO:0000256" key="1">
    <source>
        <dbReference type="ARBA" id="ARBA00004613"/>
    </source>
</evidence>
<dbReference type="EMBL" id="BBXM02000007">
    <property type="protein sequence ID" value="GIC92381.1"/>
    <property type="molecule type" value="Genomic_DNA"/>
</dbReference>
<dbReference type="Proteomes" id="UP000036893">
    <property type="component" value="Unassembled WGS sequence"/>
</dbReference>
<dbReference type="Gene3D" id="3.40.50.1580">
    <property type="entry name" value="Nucleoside phosphorylase domain"/>
    <property type="match status" value="1"/>
</dbReference>
<dbReference type="GO" id="GO:0003824">
    <property type="term" value="F:catalytic activity"/>
    <property type="evidence" value="ECO:0007669"/>
    <property type="project" value="InterPro"/>
</dbReference>
<accession>A0A8E0V3A2</accession>
<dbReference type="InterPro" id="IPR000254">
    <property type="entry name" value="CBD"/>
</dbReference>
<organism evidence="6 7">
    <name type="scientific">Aspergillus udagawae</name>
    <dbReference type="NCBI Taxonomy" id="91492"/>
    <lineage>
        <taxon>Eukaryota</taxon>
        <taxon>Fungi</taxon>
        <taxon>Dikarya</taxon>
        <taxon>Ascomycota</taxon>
        <taxon>Pezizomycotina</taxon>
        <taxon>Eurotiomycetes</taxon>
        <taxon>Eurotiomycetidae</taxon>
        <taxon>Eurotiales</taxon>
        <taxon>Aspergillaceae</taxon>
        <taxon>Aspergillus</taxon>
        <taxon>Aspergillus subgen. Fumigati</taxon>
    </lineage>
</organism>
<dbReference type="Pfam" id="PF00734">
    <property type="entry name" value="CBM_1"/>
    <property type="match status" value="1"/>
</dbReference>
<keyword evidence="3" id="KW-0732">Signal</keyword>
<feature type="domain" description="CBM1" evidence="5">
    <location>
        <begin position="120"/>
        <end position="156"/>
    </location>
</feature>
<reference evidence="6" key="2">
    <citation type="submission" date="2021-01" db="EMBL/GenBank/DDBJ databases">
        <title>Pan-genome distribution and transcriptional activeness of fungal secondary metabolism genes in Aspergillus section Fumigati.</title>
        <authorList>
            <person name="Takahashi H."/>
            <person name="Umemura M."/>
            <person name="Ninomiya A."/>
            <person name="Kusuya Y."/>
            <person name="Urayama S."/>
            <person name="Shimizu M."/>
            <person name="Watanabe A."/>
            <person name="Kamei K."/>
            <person name="Yaguchi T."/>
            <person name="Hagiwara D."/>
        </authorList>
    </citation>
    <scope>NUCLEOTIDE SEQUENCE</scope>
    <source>
        <strain evidence="6">IFM 46973</strain>
    </source>
</reference>
<feature type="compositionally biased region" description="Low complexity" evidence="4">
    <location>
        <begin position="103"/>
        <end position="123"/>
    </location>
</feature>
<sequence length="157" mass="16838">MAGNGKCKAMTTTLHLKLSYPQIQLALVVGVCGGVPYGNDGRDTFLGDVLVSDRLVQWDTGTLLPSACVHKDGPQNIQGRPCHRMETFLAIVKTPDERRQLESSSTTSTSMTTTSPTSTGTSTPYGQCGGTGYTGPTECPSGWKCTYQNAYYSQCLQ</sequence>
<proteinExistence type="predicted"/>
<dbReference type="GO" id="GO:0030248">
    <property type="term" value="F:cellulose binding"/>
    <property type="evidence" value="ECO:0007669"/>
    <property type="project" value="InterPro"/>
</dbReference>
<gene>
    <name evidence="6" type="ORF">Aud_008847</name>
</gene>
<reference evidence="6" key="1">
    <citation type="journal article" date="2015" name="Genome Announc.">
        <title>Draft Genome Sequence of the Pathogenic Filamentous Fungus Aspergillus udagawae Strain IFM 46973T.</title>
        <authorList>
            <person name="Kusuya Y."/>
            <person name="Takahashi-Nakaguchi A."/>
            <person name="Takahashi H."/>
            <person name="Yaguchi T."/>
        </authorList>
    </citation>
    <scope>NUCLEOTIDE SEQUENCE</scope>
    <source>
        <strain evidence="6">IFM 46973</strain>
    </source>
</reference>
<feature type="region of interest" description="Disordered" evidence="4">
    <location>
        <begin position="95"/>
        <end position="126"/>
    </location>
</feature>
<dbReference type="InterPro" id="IPR035994">
    <property type="entry name" value="Nucleoside_phosphorylase_sf"/>
</dbReference>
<dbReference type="RefSeq" id="XP_043149647.1">
    <property type="nucleotide sequence ID" value="XM_043293712.1"/>
</dbReference>
<evidence type="ECO:0000256" key="2">
    <source>
        <dbReference type="ARBA" id="ARBA00022525"/>
    </source>
</evidence>
<evidence type="ECO:0000256" key="3">
    <source>
        <dbReference type="ARBA" id="ARBA00022729"/>
    </source>
</evidence>
<comment type="caution">
    <text evidence="6">The sequence shown here is derived from an EMBL/GenBank/DDBJ whole genome shotgun (WGS) entry which is preliminary data.</text>
</comment>
<dbReference type="GO" id="GO:0005576">
    <property type="term" value="C:extracellular region"/>
    <property type="evidence" value="ECO:0007669"/>
    <property type="project" value="UniProtKB-SubCell"/>
</dbReference>
<dbReference type="SMART" id="SM00236">
    <property type="entry name" value="fCBD"/>
    <property type="match status" value="1"/>
</dbReference>
<protein>
    <recommendedName>
        <fullName evidence="5">CBM1 domain-containing protein</fullName>
    </recommendedName>
</protein>
<dbReference type="PROSITE" id="PS00562">
    <property type="entry name" value="CBM1_1"/>
    <property type="match status" value="1"/>
</dbReference>
<dbReference type="PROSITE" id="PS51164">
    <property type="entry name" value="CBM1_2"/>
    <property type="match status" value="1"/>
</dbReference>
<dbReference type="SUPFAM" id="SSF53167">
    <property type="entry name" value="Purine and uridine phosphorylases"/>
    <property type="match status" value="1"/>
</dbReference>
<evidence type="ECO:0000313" key="7">
    <source>
        <dbReference type="Proteomes" id="UP000036893"/>
    </source>
</evidence>
<dbReference type="InterPro" id="IPR035971">
    <property type="entry name" value="CBD_sf"/>
</dbReference>
<dbReference type="SUPFAM" id="SSF57180">
    <property type="entry name" value="Cellulose-binding domain"/>
    <property type="match status" value="1"/>
</dbReference>
<comment type="subcellular location">
    <subcellularLocation>
        <location evidence="1">Secreted</location>
    </subcellularLocation>
</comment>
<dbReference type="GO" id="GO:0009116">
    <property type="term" value="P:nucleoside metabolic process"/>
    <property type="evidence" value="ECO:0007669"/>
    <property type="project" value="InterPro"/>
</dbReference>
<name>A0A8E0V3A2_9EURO</name>
<dbReference type="GeneID" id="66996324"/>
<dbReference type="GO" id="GO:0005975">
    <property type="term" value="P:carbohydrate metabolic process"/>
    <property type="evidence" value="ECO:0007669"/>
    <property type="project" value="InterPro"/>
</dbReference>
<evidence type="ECO:0000313" key="6">
    <source>
        <dbReference type="EMBL" id="GIC92381.1"/>
    </source>
</evidence>
<evidence type="ECO:0000256" key="4">
    <source>
        <dbReference type="SAM" id="MobiDB-lite"/>
    </source>
</evidence>